<feature type="transmembrane region" description="Helical" evidence="1">
    <location>
        <begin position="108"/>
        <end position="133"/>
    </location>
</feature>
<dbReference type="AlphaFoldDB" id="A0A3D4VA12"/>
<keyword evidence="1" id="KW-0472">Membrane</keyword>
<dbReference type="PANTHER" id="PTHR22911:SF76">
    <property type="entry name" value="EAMA DOMAIN-CONTAINING PROTEIN"/>
    <property type="match status" value="1"/>
</dbReference>
<dbReference type="EMBL" id="DPIY01000007">
    <property type="protein sequence ID" value="HCT57167.1"/>
    <property type="molecule type" value="Genomic_DNA"/>
</dbReference>
<dbReference type="OMA" id="MCIGWGD"/>
<keyword evidence="1" id="KW-0812">Transmembrane</keyword>
<gene>
    <name evidence="3" type="ORF">DGD08_08135</name>
</gene>
<accession>A0A3D4VA12</accession>
<evidence type="ECO:0000256" key="1">
    <source>
        <dbReference type="SAM" id="Phobius"/>
    </source>
</evidence>
<reference evidence="3 4" key="1">
    <citation type="journal article" date="2018" name="Nat. Biotechnol.">
        <title>A standardized bacterial taxonomy based on genome phylogeny substantially revises the tree of life.</title>
        <authorList>
            <person name="Parks D.H."/>
            <person name="Chuvochina M."/>
            <person name="Waite D.W."/>
            <person name="Rinke C."/>
            <person name="Skarshewski A."/>
            <person name="Chaumeil P.A."/>
            <person name="Hugenholtz P."/>
        </authorList>
    </citation>
    <scope>NUCLEOTIDE SEQUENCE [LARGE SCALE GENOMIC DNA]</scope>
    <source>
        <strain evidence="3">UBA8844</strain>
    </source>
</reference>
<dbReference type="Proteomes" id="UP000264071">
    <property type="component" value="Unassembled WGS sequence"/>
</dbReference>
<evidence type="ECO:0000313" key="4">
    <source>
        <dbReference type="Proteomes" id="UP000264071"/>
    </source>
</evidence>
<feature type="transmembrane region" description="Helical" evidence="1">
    <location>
        <begin position="83"/>
        <end position="102"/>
    </location>
</feature>
<dbReference type="PANTHER" id="PTHR22911">
    <property type="entry name" value="ACYL-MALONYL CONDENSING ENZYME-RELATED"/>
    <property type="match status" value="1"/>
</dbReference>
<feature type="transmembrane region" description="Helical" evidence="1">
    <location>
        <begin position="272"/>
        <end position="292"/>
    </location>
</feature>
<sequence>MPSGPASPVSNRSPHAPSTTTRTPYLVLAASLIGISFAAPLIRLSEAAPLVIATWRLGFSLIIVAIALVIGGGWRAWRTLARADLLLAGGAGVLLALHFWTWNTSLRYTSVAASVALVNLQPVIIAAISGFWLREPATRRQWFWIVVAVIGALIVGLADVPGGLRAIGPALLGSGEGSRALLGDGLALLGAVTAAGYYLIGRRLRQHLALWPYVGLVYGAAFVACLILCLVTQAPLTPQPPRELAIFAGLALGPMLLGHTGMNWALAHLPAFVVNLTVLGEPVGATLLAALLPGIAEVPGPATIVGGILVLTGAILAARR</sequence>
<dbReference type="InterPro" id="IPR037185">
    <property type="entry name" value="EmrE-like"/>
</dbReference>
<comment type="caution">
    <text evidence="3">The sequence shown here is derived from an EMBL/GenBank/DDBJ whole genome shotgun (WGS) entry which is preliminary data.</text>
</comment>
<feature type="transmembrane region" description="Helical" evidence="1">
    <location>
        <begin position="298"/>
        <end position="318"/>
    </location>
</feature>
<proteinExistence type="predicted"/>
<feature type="domain" description="EamA" evidence="2">
    <location>
        <begin position="182"/>
        <end position="317"/>
    </location>
</feature>
<dbReference type="GO" id="GO:0016020">
    <property type="term" value="C:membrane"/>
    <property type="evidence" value="ECO:0007669"/>
    <property type="project" value="InterPro"/>
</dbReference>
<feature type="transmembrane region" description="Helical" evidence="1">
    <location>
        <begin position="142"/>
        <end position="160"/>
    </location>
</feature>
<dbReference type="Gene3D" id="1.10.3730.20">
    <property type="match status" value="1"/>
</dbReference>
<protein>
    <submittedName>
        <fullName evidence="3">EamA/RhaT family transporter</fullName>
    </submittedName>
</protein>
<feature type="transmembrane region" description="Helical" evidence="1">
    <location>
        <begin position="25"/>
        <end position="44"/>
    </location>
</feature>
<dbReference type="Pfam" id="PF00892">
    <property type="entry name" value="EamA"/>
    <property type="match status" value="2"/>
</dbReference>
<feature type="transmembrane region" description="Helical" evidence="1">
    <location>
        <begin position="180"/>
        <end position="200"/>
    </location>
</feature>
<keyword evidence="1" id="KW-1133">Transmembrane helix</keyword>
<dbReference type="SUPFAM" id="SSF103481">
    <property type="entry name" value="Multidrug resistance efflux transporter EmrE"/>
    <property type="match status" value="2"/>
</dbReference>
<evidence type="ECO:0000313" key="3">
    <source>
        <dbReference type="EMBL" id="HCT57167.1"/>
    </source>
</evidence>
<feature type="domain" description="EamA" evidence="2">
    <location>
        <begin position="25"/>
        <end position="155"/>
    </location>
</feature>
<name>A0A3D4VA12_9BACT</name>
<feature type="transmembrane region" description="Helical" evidence="1">
    <location>
        <begin position="50"/>
        <end position="71"/>
    </location>
</feature>
<feature type="transmembrane region" description="Helical" evidence="1">
    <location>
        <begin position="212"/>
        <end position="233"/>
    </location>
</feature>
<dbReference type="InterPro" id="IPR000620">
    <property type="entry name" value="EamA_dom"/>
</dbReference>
<feature type="transmembrane region" description="Helical" evidence="1">
    <location>
        <begin position="245"/>
        <end position="265"/>
    </location>
</feature>
<evidence type="ECO:0000259" key="2">
    <source>
        <dbReference type="Pfam" id="PF00892"/>
    </source>
</evidence>
<organism evidence="3 4">
    <name type="scientific">Gemmatimonas aurantiaca</name>
    <dbReference type="NCBI Taxonomy" id="173480"/>
    <lineage>
        <taxon>Bacteria</taxon>
        <taxon>Pseudomonadati</taxon>
        <taxon>Gemmatimonadota</taxon>
        <taxon>Gemmatimonadia</taxon>
        <taxon>Gemmatimonadales</taxon>
        <taxon>Gemmatimonadaceae</taxon>
        <taxon>Gemmatimonas</taxon>
    </lineage>
</organism>